<dbReference type="Pfam" id="PF13442">
    <property type="entry name" value="Cytochrome_CBB3"/>
    <property type="match status" value="1"/>
</dbReference>
<dbReference type="InterPro" id="IPR036909">
    <property type="entry name" value="Cyt_c-like_dom_sf"/>
</dbReference>
<dbReference type="EMBL" id="VBOT01000105">
    <property type="protein sequence ID" value="TMQ50151.1"/>
    <property type="molecule type" value="Genomic_DNA"/>
</dbReference>
<dbReference type="InterPro" id="IPR009056">
    <property type="entry name" value="Cyt_c-like_dom"/>
</dbReference>
<dbReference type="AlphaFoldDB" id="A0A538SFK1"/>
<comment type="caution">
    <text evidence="6">The sequence shown here is derived from an EMBL/GenBank/DDBJ whole genome shotgun (WGS) entry which is preliminary data.</text>
</comment>
<evidence type="ECO:0000256" key="4">
    <source>
        <dbReference type="PROSITE-ProRule" id="PRU00433"/>
    </source>
</evidence>
<feature type="domain" description="Cytochrome c" evidence="5">
    <location>
        <begin position="92"/>
        <end position="176"/>
    </location>
</feature>
<dbReference type="Proteomes" id="UP000320184">
    <property type="component" value="Unassembled WGS sequence"/>
</dbReference>
<keyword evidence="2 4" id="KW-0479">Metal-binding</keyword>
<evidence type="ECO:0000313" key="7">
    <source>
        <dbReference type="Proteomes" id="UP000320184"/>
    </source>
</evidence>
<evidence type="ECO:0000256" key="3">
    <source>
        <dbReference type="ARBA" id="ARBA00023004"/>
    </source>
</evidence>
<dbReference type="GO" id="GO:0046872">
    <property type="term" value="F:metal ion binding"/>
    <property type="evidence" value="ECO:0007669"/>
    <property type="project" value="UniProtKB-KW"/>
</dbReference>
<evidence type="ECO:0000256" key="1">
    <source>
        <dbReference type="ARBA" id="ARBA00022617"/>
    </source>
</evidence>
<protein>
    <submittedName>
        <fullName evidence="6">Cytochrome c</fullName>
    </submittedName>
</protein>
<dbReference type="GO" id="GO:0020037">
    <property type="term" value="F:heme binding"/>
    <property type="evidence" value="ECO:0007669"/>
    <property type="project" value="InterPro"/>
</dbReference>
<dbReference type="SUPFAM" id="SSF46626">
    <property type="entry name" value="Cytochrome c"/>
    <property type="match status" value="1"/>
</dbReference>
<dbReference type="PANTHER" id="PTHR40394:SF2">
    <property type="entry name" value="QUINOL:CYTOCHROME C OXIDOREDUCTASE MEMBRANE PROTEIN"/>
    <property type="match status" value="1"/>
</dbReference>
<accession>A0A538SFK1</accession>
<evidence type="ECO:0000259" key="5">
    <source>
        <dbReference type="PROSITE" id="PS51007"/>
    </source>
</evidence>
<sequence>MLKVGAALILLAVLTMFSTATISRGLGNLKTAVTHLSYFEKRDMRSTVAFVPQKGVLRPPDTLSVPVTGKDFQTDRAVLEATFRNPEPMSDSSVARGQRKFLKTCIPCHGKSMAGDGPVAAKFVPPPDLLGPQTRQRADGFIYSYIRHGGAIMPSYGAQVTAQEAYDLINFIRHQQQASPR</sequence>
<dbReference type="Gene3D" id="1.10.760.10">
    <property type="entry name" value="Cytochrome c-like domain"/>
    <property type="match status" value="1"/>
</dbReference>
<keyword evidence="1 4" id="KW-0349">Heme</keyword>
<dbReference type="PANTHER" id="PTHR40394">
    <property type="entry name" value="LIPOPROTEIN-RELATED"/>
    <property type="match status" value="1"/>
</dbReference>
<keyword evidence="3 4" id="KW-0408">Iron</keyword>
<reference evidence="6 7" key="1">
    <citation type="journal article" date="2019" name="Nat. Microbiol.">
        <title>Mediterranean grassland soil C-N compound turnover is dependent on rainfall and depth, and is mediated by genomically divergent microorganisms.</title>
        <authorList>
            <person name="Diamond S."/>
            <person name="Andeer P.F."/>
            <person name="Li Z."/>
            <person name="Crits-Christoph A."/>
            <person name="Burstein D."/>
            <person name="Anantharaman K."/>
            <person name="Lane K.R."/>
            <person name="Thomas B.C."/>
            <person name="Pan C."/>
            <person name="Northen T.R."/>
            <person name="Banfield J.F."/>
        </authorList>
    </citation>
    <scope>NUCLEOTIDE SEQUENCE [LARGE SCALE GENOMIC DNA]</scope>
    <source>
        <strain evidence="6">WS_3</strain>
    </source>
</reference>
<evidence type="ECO:0000313" key="6">
    <source>
        <dbReference type="EMBL" id="TMQ50151.1"/>
    </source>
</evidence>
<evidence type="ECO:0000256" key="2">
    <source>
        <dbReference type="ARBA" id="ARBA00022723"/>
    </source>
</evidence>
<dbReference type="PROSITE" id="PS51007">
    <property type="entry name" value="CYTC"/>
    <property type="match status" value="1"/>
</dbReference>
<proteinExistence type="predicted"/>
<dbReference type="GO" id="GO:0009055">
    <property type="term" value="F:electron transfer activity"/>
    <property type="evidence" value="ECO:0007669"/>
    <property type="project" value="InterPro"/>
</dbReference>
<name>A0A538SFK1_UNCEI</name>
<organism evidence="6 7">
    <name type="scientific">Eiseniibacteriota bacterium</name>
    <dbReference type="NCBI Taxonomy" id="2212470"/>
    <lineage>
        <taxon>Bacteria</taxon>
        <taxon>Candidatus Eiseniibacteriota</taxon>
    </lineage>
</organism>
<gene>
    <name evidence="6" type="ORF">E6K73_08400</name>
</gene>